<evidence type="ECO:0000313" key="3">
    <source>
        <dbReference type="Proteomes" id="UP000031523"/>
    </source>
</evidence>
<dbReference type="EMBL" id="CP010519">
    <property type="protein sequence ID" value="AJE81694.1"/>
    <property type="molecule type" value="Genomic_DNA"/>
</dbReference>
<name>A0A0B5EJL7_STRA4</name>
<sequence>MPPARTDLNAFATDLAFRLPGIWNSEYHHHAAYKDQFPLANQVWDHGHVNWVVSEFVLTHDADLHGPDGRRLYITDRPLHPHQFVVAPLEPDDAHLKPHHFVGVDEPNGIAVPNDPVRASTRIARRLLPHYERALQTVRRNAAEQPEPPHRPAPPQVAQVVTLTWYDDGALGAPYGSVPEQARMTLYAHGFQYHPHQAAFLLPAAYGEDGRAPRIQAVAHRLAAQGIGVNLRHSAPDTPPVLPPALPTAVRSHHR</sequence>
<feature type="region of interest" description="Disordered" evidence="1">
    <location>
        <begin position="233"/>
        <end position="255"/>
    </location>
</feature>
<accession>A0A0B5EJL7</accession>
<protein>
    <submittedName>
        <fullName evidence="2">Uncharacterized protein</fullName>
    </submittedName>
</protein>
<dbReference type="KEGG" id="sals:SLNWT_1318"/>
<gene>
    <name evidence="2" type="ORF">SLNWT_1318</name>
</gene>
<proteinExistence type="predicted"/>
<dbReference type="Proteomes" id="UP000031523">
    <property type="component" value="Chromosome"/>
</dbReference>
<organism evidence="2 3">
    <name type="scientific">Streptomyces albus (strain ATCC 21838 / DSM 41398 / FERM P-419 / JCM 4703 / NBRC 107858)</name>
    <dbReference type="NCBI Taxonomy" id="1081613"/>
    <lineage>
        <taxon>Bacteria</taxon>
        <taxon>Bacillati</taxon>
        <taxon>Actinomycetota</taxon>
        <taxon>Actinomycetes</taxon>
        <taxon>Kitasatosporales</taxon>
        <taxon>Streptomycetaceae</taxon>
        <taxon>Streptomyces</taxon>
    </lineage>
</organism>
<keyword evidence="3" id="KW-1185">Reference proteome</keyword>
<reference evidence="2 3" key="1">
    <citation type="submission" date="2015-01" db="EMBL/GenBank/DDBJ databases">
        <title>Enhanced salinomycin production by adjusting the supply of polyketide extender units in Streptomyce albus DSM 41398.</title>
        <authorList>
            <person name="Lu C."/>
        </authorList>
    </citation>
    <scope>NUCLEOTIDE SEQUENCE [LARGE SCALE GENOMIC DNA]</scope>
    <source>
        <strain evidence="3">ATCC 21838 / DSM 41398 / FERM P-419 / JCM 4703 / NBRC 107858</strain>
    </source>
</reference>
<feature type="compositionally biased region" description="Pro residues" evidence="1">
    <location>
        <begin position="237"/>
        <end position="246"/>
    </location>
</feature>
<evidence type="ECO:0000256" key="1">
    <source>
        <dbReference type="SAM" id="MobiDB-lite"/>
    </source>
</evidence>
<dbReference type="AlphaFoldDB" id="A0A0B5EJL7"/>
<evidence type="ECO:0000313" key="2">
    <source>
        <dbReference type="EMBL" id="AJE81694.1"/>
    </source>
</evidence>